<dbReference type="Gene3D" id="1.10.287.110">
    <property type="entry name" value="DnaJ domain"/>
    <property type="match status" value="1"/>
</dbReference>
<keyword evidence="4" id="KW-1185">Reference proteome</keyword>
<comment type="caution">
    <text evidence="3">The sequence shown here is derived from an EMBL/GenBank/DDBJ whole genome shotgun (WGS) entry which is preliminary data.</text>
</comment>
<dbReference type="PANTHER" id="PTHR45089">
    <property type="entry name" value="DNAJ HEAT SHOCK AMINO-TERMINAL DOMAIN PROTEIN-RELATED"/>
    <property type="match status" value="1"/>
</dbReference>
<dbReference type="InterPro" id="IPR024593">
    <property type="entry name" value="DUF3444"/>
</dbReference>
<feature type="region of interest" description="Disordered" evidence="1">
    <location>
        <begin position="231"/>
        <end position="484"/>
    </location>
</feature>
<evidence type="ECO:0000313" key="4">
    <source>
        <dbReference type="Proteomes" id="UP001605036"/>
    </source>
</evidence>
<dbReference type="Pfam" id="PF11926">
    <property type="entry name" value="DUF3444"/>
    <property type="match status" value="1"/>
</dbReference>
<dbReference type="EMBL" id="JBHFFA010000007">
    <property type="protein sequence ID" value="KAL2613162.1"/>
    <property type="molecule type" value="Genomic_DNA"/>
</dbReference>
<dbReference type="AlphaFoldDB" id="A0ABD1XW34"/>
<accession>A0ABD1XW34</accession>
<dbReference type="PRINTS" id="PR00625">
    <property type="entry name" value="JDOMAIN"/>
</dbReference>
<feature type="compositionally biased region" description="Basic and acidic residues" evidence="1">
    <location>
        <begin position="309"/>
        <end position="320"/>
    </location>
</feature>
<feature type="compositionally biased region" description="Low complexity" evidence="1">
    <location>
        <begin position="460"/>
        <end position="484"/>
    </location>
</feature>
<dbReference type="InterPro" id="IPR036869">
    <property type="entry name" value="J_dom_sf"/>
</dbReference>
<evidence type="ECO:0000259" key="2">
    <source>
        <dbReference type="PROSITE" id="PS50076"/>
    </source>
</evidence>
<feature type="compositionally biased region" description="Acidic residues" evidence="1">
    <location>
        <begin position="381"/>
        <end position="391"/>
    </location>
</feature>
<feature type="compositionally biased region" description="Basic and acidic residues" evidence="1">
    <location>
        <begin position="1"/>
        <end position="10"/>
    </location>
</feature>
<dbReference type="InterPro" id="IPR001623">
    <property type="entry name" value="DnaJ_domain"/>
</dbReference>
<dbReference type="SUPFAM" id="SSF46565">
    <property type="entry name" value="Chaperone J-domain"/>
    <property type="match status" value="1"/>
</dbReference>
<feature type="domain" description="J" evidence="2">
    <location>
        <begin position="103"/>
        <end position="167"/>
    </location>
</feature>
<feature type="compositionally biased region" description="Basic and acidic residues" evidence="1">
    <location>
        <begin position="392"/>
        <end position="413"/>
    </location>
</feature>
<feature type="compositionally biased region" description="Basic and acidic residues" evidence="1">
    <location>
        <begin position="231"/>
        <end position="240"/>
    </location>
</feature>
<gene>
    <name evidence="3" type="ORF">R1flu_024854</name>
</gene>
<organism evidence="3 4">
    <name type="scientific">Riccia fluitans</name>
    <dbReference type="NCBI Taxonomy" id="41844"/>
    <lineage>
        <taxon>Eukaryota</taxon>
        <taxon>Viridiplantae</taxon>
        <taxon>Streptophyta</taxon>
        <taxon>Embryophyta</taxon>
        <taxon>Marchantiophyta</taxon>
        <taxon>Marchantiopsida</taxon>
        <taxon>Marchantiidae</taxon>
        <taxon>Marchantiales</taxon>
        <taxon>Ricciaceae</taxon>
        <taxon>Riccia</taxon>
    </lineage>
</organism>
<proteinExistence type="predicted"/>
<feature type="compositionally biased region" description="Basic and acidic residues" evidence="1">
    <location>
        <begin position="249"/>
        <end position="258"/>
    </location>
</feature>
<sequence>MYVTRDRRPGDSFSQEESFSTFEASVDEVERKCYTGMECNKEEALHAKHVAEKKFQEGDFTGAKRLITKAMRLDPSLDGLSHMLPIIDIHVLANQKLPSGEMDWYRILQVEADAEEGVIKSQYKKLALQFHPDKNKSIGAESAFKLICDAWNVLSDSSKKLLHDTRRDSLRSPPVNPSTAQVEPQHSLHQTLQSIIDEVNVYDTCSASEQVLEKRVEEQLRQEAEKRRKIEEKLRSKDGEADTNLTSNEMEKQQENKGKTTGKAKQQEASGDMAKIRKRAPKVKAESINSKFKILEDSPDTTPEGTGTHAEKLKKEDSKVRPVQQSQRVTRSSSRQVPISPIQVPETSPVLVMDGEQAQEADASEGLDNGKQVGKRKISFEDVEMDPQADEGYEKELSGASVKDRKLKEKYNEESSGSKFISIQEGKHASITPPNTGGQSKRRTPTPETPRNRSKAAFKVPISPASTISPASISPSSVSPVEASTRLTRSMLRDKGKQVAGSLEGEEINHDHAKVAFSPEAQLQHRGEVFMDVVLSKFCDFDSIRTRKHLKAQQIWAVYDDKDGMPRFYCRLLRVSRTSLPFKAKLAWLEPTLQTEQRYLPVWREDSSFSAVCGEFEEGQTAETAHVNIFSHCIFDNVKDDPVTIYPLKHEIWALYKDWNIRLAGKKNLLAFRSANNEYELVEVAEEYSELQGVAVIRLVQAPGFQSIFHRHGGSDAVLGFSPSQLQAFSHRVLARKVRDSAKHGLPDEAWELDPAALPESMMGN</sequence>
<feature type="compositionally biased region" description="Low complexity" evidence="1">
    <location>
        <begin position="12"/>
        <end position="21"/>
    </location>
</feature>
<feature type="region of interest" description="Disordered" evidence="1">
    <location>
        <begin position="165"/>
        <end position="188"/>
    </location>
</feature>
<protein>
    <recommendedName>
        <fullName evidence="2">J domain-containing protein</fullName>
    </recommendedName>
</protein>
<feature type="compositionally biased region" description="Low complexity" evidence="1">
    <location>
        <begin position="321"/>
        <end position="338"/>
    </location>
</feature>
<evidence type="ECO:0000313" key="3">
    <source>
        <dbReference type="EMBL" id="KAL2613162.1"/>
    </source>
</evidence>
<dbReference type="PROSITE" id="PS50076">
    <property type="entry name" value="DNAJ_2"/>
    <property type="match status" value="1"/>
</dbReference>
<dbReference type="PANTHER" id="PTHR45089:SF24">
    <property type="entry name" value="DNAJ HEAT SHOCK N-TERMINAL DOMAIN-CONTAINING PROTEIN"/>
    <property type="match status" value="1"/>
</dbReference>
<feature type="compositionally biased region" description="Polar residues" evidence="1">
    <location>
        <begin position="177"/>
        <end position="188"/>
    </location>
</feature>
<dbReference type="Pfam" id="PF00226">
    <property type="entry name" value="DnaJ"/>
    <property type="match status" value="1"/>
</dbReference>
<dbReference type="CDD" id="cd06257">
    <property type="entry name" value="DnaJ"/>
    <property type="match status" value="1"/>
</dbReference>
<evidence type="ECO:0000256" key="1">
    <source>
        <dbReference type="SAM" id="MobiDB-lite"/>
    </source>
</evidence>
<dbReference type="Proteomes" id="UP001605036">
    <property type="component" value="Unassembled WGS sequence"/>
</dbReference>
<dbReference type="SMART" id="SM00271">
    <property type="entry name" value="DnaJ"/>
    <property type="match status" value="1"/>
</dbReference>
<reference evidence="3 4" key="1">
    <citation type="submission" date="2024-09" db="EMBL/GenBank/DDBJ databases">
        <title>Chromosome-scale assembly of Riccia fluitans.</title>
        <authorList>
            <person name="Paukszto L."/>
            <person name="Sawicki J."/>
            <person name="Karawczyk K."/>
            <person name="Piernik-Szablinska J."/>
            <person name="Szczecinska M."/>
            <person name="Mazdziarz M."/>
        </authorList>
    </citation>
    <scope>NUCLEOTIDE SEQUENCE [LARGE SCALE GENOMIC DNA]</scope>
    <source>
        <strain evidence="3">Rf_01</strain>
        <tissue evidence="3">Aerial parts of the thallus</tissue>
    </source>
</reference>
<name>A0ABD1XW34_9MARC</name>
<feature type="region of interest" description="Disordered" evidence="1">
    <location>
        <begin position="1"/>
        <end position="21"/>
    </location>
</feature>